<reference evidence="3" key="1">
    <citation type="submission" date="2020-10" db="EMBL/GenBank/DDBJ databases">
        <authorList>
            <person name="Kikuchi T."/>
        </authorList>
    </citation>
    <scope>NUCLEOTIDE SEQUENCE</scope>
    <source>
        <strain evidence="3">NKZ352</strain>
    </source>
</reference>
<accession>A0A8S1HDA6</accession>
<organism evidence="3 4">
    <name type="scientific">Caenorhabditis auriculariae</name>
    <dbReference type="NCBI Taxonomy" id="2777116"/>
    <lineage>
        <taxon>Eukaryota</taxon>
        <taxon>Metazoa</taxon>
        <taxon>Ecdysozoa</taxon>
        <taxon>Nematoda</taxon>
        <taxon>Chromadorea</taxon>
        <taxon>Rhabditida</taxon>
        <taxon>Rhabditina</taxon>
        <taxon>Rhabditomorpha</taxon>
        <taxon>Rhabditoidea</taxon>
        <taxon>Rhabditidae</taxon>
        <taxon>Peloderinae</taxon>
        <taxon>Caenorhabditis</taxon>
    </lineage>
</organism>
<evidence type="ECO:0000259" key="1">
    <source>
        <dbReference type="Pfam" id="PF13598"/>
    </source>
</evidence>
<evidence type="ECO:0000313" key="4">
    <source>
        <dbReference type="Proteomes" id="UP000835052"/>
    </source>
</evidence>
<feature type="domain" description="DUF4140" evidence="2">
    <location>
        <begin position="15"/>
        <end position="88"/>
    </location>
</feature>
<dbReference type="PANTHER" id="PTHR31005">
    <property type="entry name" value="DUF4139 DOMAIN-CONTAINING PROTEIN"/>
    <property type="match status" value="1"/>
</dbReference>
<dbReference type="OrthoDB" id="10068793at2759"/>
<dbReference type="Pfam" id="PF13598">
    <property type="entry name" value="DUF4139"/>
    <property type="match status" value="1"/>
</dbReference>
<dbReference type="InterPro" id="IPR011935">
    <property type="entry name" value="CHP02231"/>
</dbReference>
<evidence type="ECO:0008006" key="5">
    <source>
        <dbReference type="Google" id="ProtNLM"/>
    </source>
</evidence>
<protein>
    <recommendedName>
        <fullName evidence="5">DUF4139 domain-containing protein</fullName>
    </recommendedName>
</protein>
<comment type="caution">
    <text evidence="3">The sequence shown here is derived from an EMBL/GenBank/DDBJ whole genome shotgun (WGS) entry which is preliminary data.</text>
</comment>
<keyword evidence="4" id="KW-1185">Reference proteome</keyword>
<dbReference type="Pfam" id="PF13600">
    <property type="entry name" value="DUF4140"/>
    <property type="match status" value="1"/>
</dbReference>
<evidence type="ECO:0000259" key="2">
    <source>
        <dbReference type="Pfam" id="PF13600"/>
    </source>
</evidence>
<dbReference type="Proteomes" id="UP000835052">
    <property type="component" value="Unassembled WGS sequence"/>
</dbReference>
<dbReference type="PANTHER" id="PTHR31005:SF8">
    <property type="entry name" value="DUF4139 DOMAIN-CONTAINING PROTEIN"/>
    <property type="match status" value="1"/>
</dbReference>
<dbReference type="EMBL" id="CAJGYM010000027">
    <property type="protein sequence ID" value="CAD6192441.1"/>
    <property type="molecule type" value="Genomic_DNA"/>
</dbReference>
<name>A0A8S1HDA6_9PELO</name>
<feature type="domain" description="DUF4139" evidence="1">
    <location>
        <begin position="177"/>
        <end position="499"/>
    </location>
</feature>
<dbReference type="InterPro" id="IPR037291">
    <property type="entry name" value="DUF4139"/>
</dbReference>
<gene>
    <name evidence="3" type="ORF">CAUJ_LOCUS8360</name>
</gene>
<dbReference type="InterPro" id="IPR025554">
    <property type="entry name" value="DUF4140"/>
</dbReference>
<evidence type="ECO:0000313" key="3">
    <source>
        <dbReference type="EMBL" id="CAD6192441.1"/>
    </source>
</evidence>
<dbReference type="AlphaFoldDB" id="A0A8S1HDA6"/>
<proteinExistence type="predicted"/>
<dbReference type="NCBIfam" id="TIGR02231">
    <property type="entry name" value="mucoidy inhibitor MuiA family protein"/>
    <property type="match status" value="1"/>
</dbReference>
<sequence>MPKIYDIGESIGPRVVVYKDKADLHREIKILLSVGENEVQLQGFAPCVIADSIRIGTKDGSLNIRDFQFTSAAELKKESSDDDEDKQLEILGKFSENVVISNRSEGTIELSNAALLKFSNFLDYFETKSLDLSGKLRETQEKISKTLKELSGNGPQNNYEPVVLVRIYSPVEADAILSINYQVTNVTWEPSYFIQTDLNGESPKMKIVYNASIHQATKEDWKNAKLVLSTVRSHFSKKLPTLDLLEAKIRLPRITGNLFGSAGFSGAANFGAANFGASAPTKEVEHTTVIDNIVSAEFEIPLETTIESSSSNHRVTIETIELIAKLHRDCVPSKETAVFLQATVVNDSKFVLLAGPAQIFINDSFIQKTFLKYTSPGGEFDLSLGTDPAISVNYLPVQKYHEQSGFIISSSKDASKFSVILKNNRKESALVTIHHQIPRSTDERIKVHLLEPLLDDAENIKENKENAKLSNLNVLEWTVNIDKEQEKEFAIQYVVEHPRDQQVDLVNVQKQGLFLLNAPKTSLRN</sequence>